<reference evidence="1 2" key="1">
    <citation type="submission" date="2015-04" db="EMBL/GenBank/DDBJ databases">
        <title>Draft genome of the roundworm Trichinella nativa.</title>
        <authorList>
            <person name="Mitreva M."/>
        </authorList>
    </citation>
    <scope>NUCLEOTIDE SEQUENCE [LARGE SCALE GENOMIC DNA]</scope>
    <source>
        <strain evidence="1 2">ISS45</strain>
    </source>
</reference>
<sequence length="80" mass="9273">ANAHALLPLEDAYQVVHDTIKTMIRWSECEKDVTEKISMLVCTDRRIQRTFTDVFNKKQMSKVIALHGKTCSLMQNLLHQ</sequence>
<name>A0A1Y3EDD5_9BILA</name>
<accession>A0A1Y3EDD5</accession>
<organism evidence="1 2">
    <name type="scientific">Trichinella nativa</name>
    <dbReference type="NCBI Taxonomy" id="6335"/>
    <lineage>
        <taxon>Eukaryota</taxon>
        <taxon>Metazoa</taxon>
        <taxon>Ecdysozoa</taxon>
        <taxon>Nematoda</taxon>
        <taxon>Enoplea</taxon>
        <taxon>Dorylaimia</taxon>
        <taxon>Trichinellida</taxon>
        <taxon>Trichinellidae</taxon>
        <taxon>Trichinella</taxon>
    </lineage>
</organism>
<comment type="caution">
    <text evidence="1">The sequence shown here is derived from an EMBL/GenBank/DDBJ whole genome shotgun (WGS) entry which is preliminary data.</text>
</comment>
<proteinExistence type="predicted"/>
<evidence type="ECO:0000313" key="2">
    <source>
        <dbReference type="Proteomes" id="UP000243006"/>
    </source>
</evidence>
<dbReference type="AlphaFoldDB" id="A0A1Y3EDD5"/>
<evidence type="ECO:0000313" key="1">
    <source>
        <dbReference type="EMBL" id="OUC41649.1"/>
    </source>
</evidence>
<dbReference type="Proteomes" id="UP000243006">
    <property type="component" value="Unassembled WGS sequence"/>
</dbReference>
<dbReference type="EMBL" id="LVZM01020503">
    <property type="protein sequence ID" value="OUC41649.1"/>
    <property type="molecule type" value="Genomic_DNA"/>
</dbReference>
<protein>
    <submittedName>
        <fullName evidence="1">Uncharacterized protein</fullName>
    </submittedName>
</protein>
<feature type="non-terminal residue" evidence="1">
    <location>
        <position position="1"/>
    </location>
</feature>
<gene>
    <name evidence="1" type="ORF">D917_10764</name>
</gene>